<feature type="region of interest" description="Disordered" evidence="9">
    <location>
        <begin position="314"/>
        <end position="367"/>
    </location>
</feature>
<dbReference type="SMART" id="SM00220">
    <property type="entry name" value="S_TKc"/>
    <property type="match status" value="1"/>
</dbReference>
<evidence type="ECO:0000256" key="8">
    <source>
        <dbReference type="ARBA" id="ARBA00048679"/>
    </source>
</evidence>
<feature type="region of interest" description="Disordered" evidence="9">
    <location>
        <begin position="1576"/>
        <end position="1596"/>
    </location>
</feature>
<feature type="region of interest" description="Disordered" evidence="9">
    <location>
        <begin position="668"/>
        <end position="865"/>
    </location>
</feature>
<evidence type="ECO:0000256" key="7">
    <source>
        <dbReference type="ARBA" id="ARBA00047899"/>
    </source>
</evidence>
<comment type="caution">
    <text evidence="11">The sequence shown here is derived from an EMBL/GenBank/DDBJ whole genome shotgun (WGS) entry which is preliminary data.</text>
</comment>
<feature type="compositionally biased region" description="Low complexity" evidence="9">
    <location>
        <begin position="1090"/>
        <end position="1101"/>
    </location>
</feature>
<keyword evidence="5" id="KW-0418">Kinase</keyword>
<dbReference type="GO" id="GO:0005524">
    <property type="term" value="F:ATP binding"/>
    <property type="evidence" value="ECO:0007669"/>
    <property type="project" value="UniProtKB-KW"/>
</dbReference>
<evidence type="ECO:0000256" key="6">
    <source>
        <dbReference type="ARBA" id="ARBA00022840"/>
    </source>
</evidence>
<feature type="compositionally biased region" description="Low complexity" evidence="9">
    <location>
        <begin position="1311"/>
        <end position="1320"/>
    </location>
</feature>
<dbReference type="OrthoDB" id="2018507at2759"/>
<evidence type="ECO:0000256" key="2">
    <source>
        <dbReference type="ARBA" id="ARBA00022527"/>
    </source>
</evidence>
<feature type="compositionally biased region" description="Polar residues" evidence="9">
    <location>
        <begin position="1334"/>
        <end position="1356"/>
    </location>
</feature>
<evidence type="ECO:0000256" key="1">
    <source>
        <dbReference type="ARBA" id="ARBA00012513"/>
    </source>
</evidence>
<feature type="compositionally biased region" description="Polar residues" evidence="9">
    <location>
        <begin position="752"/>
        <end position="771"/>
    </location>
</feature>
<dbReference type="Proteomes" id="UP000298030">
    <property type="component" value="Unassembled WGS sequence"/>
</dbReference>
<feature type="compositionally biased region" description="Polar residues" evidence="9">
    <location>
        <begin position="609"/>
        <end position="618"/>
    </location>
</feature>
<evidence type="ECO:0000259" key="10">
    <source>
        <dbReference type="PROSITE" id="PS50011"/>
    </source>
</evidence>
<evidence type="ECO:0000313" key="11">
    <source>
        <dbReference type="EMBL" id="TEB38678.1"/>
    </source>
</evidence>
<feature type="region of interest" description="Disordered" evidence="9">
    <location>
        <begin position="477"/>
        <end position="502"/>
    </location>
</feature>
<dbReference type="InterPro" id="IPR000719">
    <property type="entry name" value="Prot_kinase_dom"/>
</dbReference>
<keyword evidence="2" id="KW-0723">Serine/threonine-protein kinase</keyword>
<evidence type="ECO:0000256" key="9">
    <source>
        <dbReference type="SAM" id="MobiDB-lite"/>
    </source>
</evidence>
<feature type="compositionally biased region" description="Low complexity" evidence="9">
    <location>
        <begin position="1371"/>
        <end position="1387"/>
    </location>
</feature>
<keyword evidence="3" id="KW-0808">Transferase</keyword>
<dbReference type="GO" id="GO:0005737">
    <property type="term" value="C:cytoplasm"/>
    <property type="evidence" value="ECO:0007669"/>
    <property type="project" value="TreeGrafter"/>
</dbReference>
<gene>
    <name evidence="11" type="ORF">FA13DRAFT_1704412</name>
</gene>
<feature type="compositionally biased region" description="Low complexity" evidence="9">
    <location>
        <begin position="804"/>
        <end position="816"/>
    </location>
</feature>
<dbReference type="STRING" id="71717.A0A4Y7TXX7"/>
<feature type="compositionally biased region" description="Low complexity" evidence="9">
    <location>
        <begin position="1113"/>
        <end position="1133"/>
    </location>
</feature>
<dbReference type="PROSITE" id="PS50011">
    <property type="entry name" value="PROTEIN_KINASE_DOM"/>
    <property type="match status" value="1"/>
</dbReference>
<feature type="region of interest" description="Disordered" evidence="9">
    <location>
        <begin position="1205"/>
        <end position="1405"/>
    </location>
</feature>
<organism evidence="11 12">
    <name type="scientific">Coprinellus micaceus</name>
    <name type="common">Glistening ink-cap mushroom</name>
    <name type="synonym">Coprinus micaceus</name>
    <dbReference type="NCBI Taxonomy" id="71717"/>
    <lineage>
        <taxon>Eukaryota</taxon>
        <taxon>Fungi</taxon>
        <taxon>Dikarya</taxon>
        <taxon>Basidiomycota</taxon>
        <taxon>Agaricomycotina</taxon>
        <taxon>Agaricomycetes</taxon>
        <taxon>Agaricomycetidae</taxon>
        <taxon>Agaricales</taxon>
        <taxon>Agaricineae</taxon>
        <taxon>Psathyrellaceae</taxon>
        <taxon>Coprinellus</taxon>
    </lineage>
</organism>
<dbReference type="InterPro" id="IPR011009">
    <property type="entry name" value="Kinase-like_dom_sf"/>
</dbReference>
<sequence>MATQQAYQAYAQSNKGTLVPGQTISVNKYTVQVERYLSQGGFAHVYLVRTPQPVYGTTHHVLKRIAVANETMLSEVKKEVDVMRVLKGHPNIVHLIDAAWHRMPNGTYEVFILMEFCPGGGIIDMMNRRLRERLTEAEILQIFVDVCEGVAFMHNSRPPLLHRDLKVENILQSSATSYKLCDFGSAATVSRPPTNTQEIRALEADIGRHTTMQYRAPEMIDLYSKRPIDDKSDVWALGVLLYKLCYYTTPFEEHGSLAILNVQYRIPPYPASGAILTADVASMLREHGTQRPTVFELLNHVHYLRGTKSQFTYTIPAPQQPIPPRQQQVQKPASHPQPVPPNYVATPPTSNGSRNAYTPSPNSQLNAGVQAREKVLEAIAPMRRGRRQERPALKRSATIVPPHHAGTPPVPSKDANWLDNEEAAWKAMSAQAKAREKANALFDETWKVPSAPTKRDGESPRPAMGFNDDFAEKLWRSSNPNAVSPPAGPSADPMSLLKPSNTTIKPLAYTGNERTAPQREKDAFEGLGLMSNNYKPAPTLAEARKLRTGLAIMSTQSHQRGYNQSESSPRPLNQPSSTRPTPSPRPSYLSPIGLQSGAGSISPAHSPAPTGSSWQNPARASPSVHPPASSTNVNADGTPIESRFPSLEEIDAQFGPATSLYPSSTQLISGRLDGSRFGSQPKSSSAATSDKPPQLPPRPKPVSVIDQPSTTSPPIRSAPVTVKKEPTALGSLQKKFDAVSTPPKTHDWKSASFRQDSNDTQPWKSSPSLRQDSSDAVSSNSPNPPASLRPKRSSVTMKYALEGASSASSMDTGASSKHLASREDKYTRSPKPSPRDWLTGDDDDHTSIKQQNTRGSAVLRDTPAKRASVIQQKEFKFPNPVAAQHDSTPVLPPLELPSASSVEVEHMPITEPPEESPTVSRFTKAFPPIDLDIDVEASKDMGSNERLTDNWSPIASKGPSPTRVAAKPSLPVTFPQKVAMDSTSSADEDDGPEDLGGLSARAPPQKVDHQSMKRRKGRQSSVHDLVDLWGGGLGSKDKGREGLEEKKPTKPRPTSLMPPLSGGITGKFGGLGSGNISPSPRLSPVQREASPISPSYGSISSLDAAKDKSKVVSPGLATSPSSSSANASGRSRPQSMFLFPSKASEGLNSIHFPSSRSTSPQPPAVSPPAAEEDKPKTPIRRPSISNMVQRYEAIGGKVITPQVVSSNATGRSSGLEHTRVKVFPTPDVTSKLEPVTPSKGAASARDDFRPNRVMGLATMNAAGSAKEPEREPVVKPVRKRTMSSGAGLGGRPAVSTGIGNGIKGDYEPGRAKTAAAAAKTSPVESRFKPEPFSSRVSTSATGASSMGRESSTTAPISFSKRKPALPMEEVAPASAAATTKATSSLATQGGGEEELSSSPEKPYQGVGRLIDQWQRKTESNEPKPSPPGVVKRAGLMLAVWSPPTCTRSASIGFAREELLRDIGTLPRFPLCTSRRRNVYTLGVGCKAPSAWPCWGGCAWALRTRGRQMLTQEMWGWVEPSWVKWTLGMAGVRKVNGRPERQAYCDGLDCTLKSRKSWCVMILQNARIRQSGSRFHQVLKPPKDPSSTHRSVTHMATTKRHAKMKVGNDFMTMKGTRTCSPSKPQWR</sequence>
<dbReference type="PANTHER" id="PTHR22967">
    <property type="entry name" value="SERINE/THREONINE PROTEIN KINASE"/>
    <property type="match status" value="1"/>
</dbReference>
<evidence type="ECO:0000256" key="3">
    <source>
        <dbReference type="ARBA" id="ARBA00022679"/>
    </source>
</evidence>
<dbReference type="SUPFAM" id="SSF56112">
    <property type="entry name" value="Protein kinase-like (PK-like)"/>
    <property type="match status" value="1"/>
</dbReference>
<dbReference type="GO" id="GO:0007015">
    <property type="term" value="P:actin filament organization"/>
    <property type="evidence" value="ECO:0007669"/>
    <property type="project" value="TreeGrafter"/>
</dbReference>
<protein>
    <recommendedName>
        <fullName evidence="1">non-specific serine/threonine protein kinase</fullName>
        <ecNumber evidence="1">2.7.11.1</ecNumber>
    </recommendedName>
</protein>
<feature type="compositionally biased region" description="Polar residues" evidence="9">
    <location>
        <begin position="556"/>
        <end position="574"/>
    </location>
</feature>
<dbReference type="EC" id="2.7.11.1" evidence="1"/>
<feature type="compositionally biased region" description="Polar residues" evidence="9">
    <location>
        <begin position="347"/>
        <end position="367"/>
    </location>
</feature>
<dbReference type="Pfam" id="PF00069">
    <property type="entry name" value="Pkinase"/>
    <property type="match status" value="1"/>
</dbReference>
<dbReference type="GO" id="GO:0000147">
    <property type="term" value="P:actin cortical patch assembly"/>
    <property type="evidence" value="ECO:0007669"/>
    <property type="project" value="TreeGrafter"/>
</dbReference>
<feature type="compositionally biased region" description="Gly residues" evidence="9">
    <location>
        <begin position="1063"/>
        <end position="1073"/>
    </location>
</feature>
<feature type="region of interest" description="Disordered" evidence="9">
    <location>
        <begin position="556"/>
        <end position="641"/>
    </location>
</feature>
<dbReference type="GO" id="GO:0004674">
    <property type="term" value="F:protein serine/threonine kinase activity"/>
    <property type="evidence" value="ECO:0007669"/>
    <property type="project" value="UniProtKB-KW"/>
</dbReference>
<feature type="domain" description="Protein kinase" evidence="10">
    <location>
        <begin position="31"/>
        <end position="303"/>
    </location>
</feature>
<evidence type="ECO:0000256" key="5">
    <source>
        <dbReference type="ARBA" id="ARBA00022777"/>
    </source>
</evidence>
<keyword evidence="4" id="KW-0547">Nucleotide-binding</keyword>
<proteinExistence type="predicted"/>
<keyword evidence="6" id="KW-0067">ATP-binding</keyword>
<keyword evidence="12" id="KW-1185">Reference proteome</keyword>
<evidence type="ECO:0000256" key="4">
    <source>
        <dbReference type="ARBA" id="ARBA00022741"/>
    </source>
</evidence>
<comment type="catalytic activity">
    <reaction evidence="8">
        <text>L-seryl-[protein] + ATP = O-phospho-L-seryl-[protein] + ADP + H(+)</text>
        <dbReference type="Rhea" id="RHEA:17989"/>
        <dbReference type="Rhea" id="RHEA-COMP:9863"/>
        <dbReference type="Rhea" id="RHEA-COMP:11604"/>
        <dbReference type="ChEBI" id="CHEBI:15378"/>
        <dbReference type="ChEBI" id="CHEBI:29999"/>
        <dbReference type="ChEBI" id="CHEBI:30616"/>
        <dbReference type="ChEBI" id="CHEBI:83421"/>
        <dbReference type="ChEBI" id="CHEBI:456216"/>
        <dbReference type="EC" id="2.7.11.1"/>
    </reaction>
</comment>
<feature type="compositionally biased region" description="Basic and acidic residues" evidence="9">
    <location>
        <begin position="1035"/>
        <end position="1048"/>
    </location>
</feature>
<dbReference type="Gene3D" id="1.10.510.10">
    <property type="entry name" value="Transferase(Phosphotransferase) domain 1"/>
    <property type="match status" value="1"/>
</dbReference>
<dbReference type="EMBL" id="QPFP01000002">
    <property type="protein sequence ID" value="TEB38678.1"/>
    <property type="molecule type" value="Genomic_DNA"/>
</dbReference>
<evidence type="ECO:0000313" key="12">
    <source>
        <dbReference type="Proteomes" id="UP000298030"/>
    </source>
</evidence>
<accession>A0A4Y7TXX7</accession>
<name>A0A4Y7TXX7_COPMI</name>
<feature type="region of interest" description="Disordered" evidence="9">
    <location>
        <begin position="940"/>
        <end position="1184"/>
    </location>
</feature>
<reference evidence="11 12" key="1">
    <citation type="journal article" date="2019" name="Nat. Ecol. Evol.">
        <title>Megaphylogeny resolves global patterns of mushroom evolution.</title>
        <authorList>
            <person name="Varga T."/>
            <person name="Krizsan K."/>
            <person name="Foldi C."/>
            <person name="Dima B."/>
            <person name="Sanchez-Garcia M."/>
            <person name="Sanchez-Ramirez S."/>
            <person name="Szollosi G.J."/>
            <person name="Szarkandi J.G."/>
            <person name="Papp V."/>
            <person name="Albert L."/>
            <person name="Andreopoulos W."/>
            <person name="Angelini C."/>
            <person name="Antonin V."/>
            <person name="Barry K.W."/>
            <person name="Bougher N.L."/>
            <person name="Buchanan P."/>
            <person name="Buyck B."/>
            <person name="Bense V."/>
            <person name="Catcheside P."/>
            <person name="Chovatia M."/>
            <person name="Cooper J."/>
            <person name="Damon W."/>
            <person name="Desjardin D."/>
            <person name="Finy P."/>
            <person name="Geml J."/>
            <person name="Haridas S."/>
            <person name="Hughes K."/>
            <person name="Justo A."/>
            <person name="Karasinski D."/>
            <person name="Kautmanova I."/>
            <person name="Kiss B."/>
            <person name="Kocsube S."/>
            <person name="Kotiranta H."/>
            <person name="LaButti K.M."/>
            <person name="Lechner B.E."/>
            <person name="Liimatainen K."/>
            <person name="Lipzen A."/>
            <person name="Lukacs Z."/>
            <person name="Mihaltcheva S."/>
            <person name="Morgado L.N."/>
            <person name="Niskanen T."/>
            <person name="Noordeloos M.E."/>
            <person name="Ohm R.A."/>
            <person name="Ortiz-Santana B."/>
            <person name="Ovrebo C."/>
            <person name="Racz N."/>
            <person name="Riley R."/>
            <person name="Savchenko A."/>
            <person name="Shiryaev A."/>
            <person name="Soop K."/>
            <person name="Spirin V."/>
            <person name="Szebenyi C."/>
            <person name="Tomsovsky M."/>
            <person name="Tulloss R.E."/>
            <person name="Uehling J."/>
            <person name="Grigoriev I.V."/>
            <person name="Vagvolgyi C."/>
            <person name="Papp T."/>
            <person name="Martin F.M."/>
            <person name="Miettinen O."/>
            <person name="Hibbett D.S."/>
            <person name="Nagy L.G."/>
        </authorList>
    </citation>
    <scope>NUCLEOTIDE SEQUENCE [LARGE SCALE GENOMIC DNA]</scope>
    <source>
        <strain evidence="11 12">FP101781</strain>
    </source>
</reference>
<comment type="catalytic activity">
    <reaction evidence="7">
        <text>L-threonyl-[protein] + ATP = O-phospho-L-threonyl-[protein] + ADP + H(+)</text>
        <dbReference type="Rhea" id="RHEA:46608"/>
        <dbReference type="Rhea" id="RHEA-COMP:11060"/>
        <dbReference type="Rhea" id="RHEA-COMP:11605"/>
        <dbReference type="ChEBI" id="CHEBI:15378"/>
        <dbReference type="ChEBI" id="CHEBI:30013"/>
        <dbReference type="ChEBI" id="CHEBI:30616"/>
        <dbReference type="ChEBI" id="CHEBI:61977"/>
        <dbReference type="ChEBI" id="CHEBI:456216"/>
        <dbReference type="EC" id="2.7.11.1"/>
    </reaction>
</comment>
<dbReference type="PANTHER" id="PTHR22967:SF57">
    <property type="entry name" value="AUXILIN, ISOFORM A-RELATED"/>
    <property type="match status" value="1"/>
</dbReference>
<feature type="compositionally biased region" description="Polar residues" evidence="9">
    <location>
        <begin position="677"/>
        <end position="688"/>
    </location>
</feature>